<gene>
    <name evidence="5" type="primary">Tcrb_3</name>
    <name evidence="5" type="ORF">FOF47_R13910</name>
</gene>
<dbReference type="PANTHER" id="PTHR23268">
    <property type="entry name" value="T-CELL RECEPTOR BETA CHAIN"/>
    <property type="match status" value="1"/>
</dbReference>
<evidence type="ECO:0000313" key="5">
    <source>
        <dbReference type="EMBL" id="KAF0873288.1"/>
    </source>
</evidence>
<keyword evidence="6" id="KW-1185">Reference proteome</keyword>
<dbReference type="Pfam" id="PF07686">
    <property type="entry name" value="V-set"/>
    <property type="match status" value="1"/>
</dbReference>
<feature type="domain" description="Ig-like" evidence="4">
    <location>
        <begin position="22"/>
        <end position="118"/>
    </location>
</feature>
<reference evidence="5 6" key="1">
    <citation type="submission" date="2019-11" db="EMBL/GenBank/DDBJ databases">
        <authorList>
            <person name="Yang C."/>
            <person name="Li F."/>
        </authorList>
    </citation>
    <scope>NUCLEOTIDE SEQUENCE [LARGE SCALE GENOMIC DNA]</scope>
    <source>
        <strain evidence="5">KB4526</strain>
        <tissue evidence="5">Muscle</tissue>
    </source>
</reference>
<evidence type="ECO:0000256" key="3">
    <source>
        <dbReference type="SAM" id="SignalP"/>
    </source>
</evidence>
<keyword evidence="2" id="KW-0391">Immunity</keyword>
<dbReference type="InterPro" id="IPR007110">
    <property type="entry name" value="Ig-like_dom"/>
</dbReference>
<evidence type="ECO:0000256" key="2">
    <source>
        <dbReference type="ARBA" id="ARBA00022859"/>
    </source>
</evidence>
<feature type="non-terminal residue" evidence="5">
    <location>
        <position position="1"/>
    </location>
</feature>
<feature type="non-terminal residue" evidence="5">
    <location>
        <position position="118"/>
    </location>
</feature>
<evidence type="ECO:0000256" key="1">
    <source>
        <dbReference type="ARBA" id="ARBA00022729"/>
    </source>
</evidence>
<dbReference type="InterPro" id="IPR013783">
    <property type="entry name" value="Ig-like_fold"/>
</dbReference>
<protein>
    <submittedName>
        <fullName evidence="5">TVB2 protein</fullName>
    </submittedName>
</protein>
<proteinExistence type="predicted"/>
<evidence type="ECO:0000259" key="4">
    <source>
        <dbReference type="PROSITE" id="PS50835"/>
    </source>
</evidence>
<dbReference type="Gene3D" id="2.60.40.10">
    <property type="entry name" value="Immunoglobulins"/>
    <property type="match status" value="1"/>
</dbReference>
<dbReference type="SUPFAM" id="SSF48726">
    <property type="entry name" value="Immunoglobulin"/>
    <property type="match status" value="1"/>
</dbReference>
<feature type="chain" id="PRO_5026298059" evidence="3">
    <location>
        <begin position="20"/>
        <end position="118"/>
    </location>
</feature>
<dbReference type="PANTHER" id="PTHR23268:SF6">
    <property type="entry name" value="T CELL RECEPTOR BETA VARIABLE 5-5-RELATED"/>
    <property type="match status" value="1"/>
</dbReference>
<comment type="caution">
    <text evidence="5">The sequence shown here is derived from an EMBL/GenBank/DDBJ whole genome shotgun (WGS) entry which is preliminary data.</text>
</comment>
<dbReference type="AlphaFoldDB" id="A0A6G1ABX2"/>
<dbReference type="InterPro" id="IPR036179">
    <property type="entry name" value="Ig-like_dom_sf"/>
</dbReference>
<dbReference type="GO" id="GO:0007166">
    <property type="term" value="P:cell surface receptor signaling pathway"/>
    <property type="evidence" value="ECO:0007669"/>
    <property type="project" value="TreeGrafter"/>
</dbReference>
<keyword evidence="1 3" id="KW-0732">Signal</keyword>
<dbReference type="Proteomes" id="UP000475037">
    <property type="component" value="Unassembled WGS sequence"/>
</dbReference>
<dbReference type="EMBL" id="VOAJ01005919">
    <property type="protein sequence ID" value="KAF0873288.1"/>
    <property type="molecule type" value="Genomic_DNA"/>
</dbReference>
<organism evidence="5 6">
    <name type="scientific">Crocuta crocuta</name>
    <name type="common">Spotted hyena</name>
    <dbReference type="NCBI Taxonomy" id="9678"/>
    <lineage>
        <taxon>Eukaryota</taxon>
        <taxon>Metazoa</taxon>
        <taxon>Chordata</taxon>
        <taxon>Craniata</taxon>
        <taxon>Vertebrata</taxon>
        <taxon>Euteleostomi</taxon>
        <taxon>Mammalia</taxon>
        <taxon>Eutheria</taxon>
        <taxon>Laurasiatheria</taxon>
        <taxon>Carnivora</taxon>
        <taxon>Feliformia</taxon>
        <taxon>Hyaenidae</taxon>
        <taxon>Crocuta</taxon>
    </lineage>
</organism>
<evidence type="ECO:0000313" key="6">
    <source>
        <dbReference type="Proteomes" id="UP000475037"/>
    </source>
</evidence>
<sequence length="118" mass="12989">MGSRLLCSMMLCVLGAGESREPGVTQTPRHLIKARGQQATLRCSPLSGHASVSWYQQALNQGPQLIFEFYEYTQRAKGNFPDRFLGQQLRDYSSELSVSSLEPTDSAAYLCASSLAQP</sequence>
<dbReference type="InterPro" id="IPR013106">
    <property type="entry name" value="Ig_V-set"/>
</dbReference>
<dbReference type="GO" id="GO:0005886">
    <property type="term" value="C:plasma membrane"/>
    <property type="evidence" value="ECO:0007669"/>
    <property type="project" value="TreeGrafter"/>
</dbReference>
<feature type="signal peptide" evidence="3">
    <location>
        <begin position="1"/>
        <end position="19"/>
    </location>
</feature>
<accession>A0A6G1ABX2</accession>
<name>A0A6G1ABX2_CROCR</name>
<dbReference type="GO" id="GO:0002376">
    <property type="term" value="P:immune system process"/>
    <property type="evidence" value="ECO:0007669"/>
    <property type="project" value="UniProtKB-KW"/>
</dbReference>
<dbReference type="InterPro" id="IPR050413">
    <property type="entry name" value="TCR_beta_variable"/>
</dbReference>
<dbReference type="PROSITE" id="PS50835">
    <property type="entry name" value="IG_LIKE"/>
    <property type="match status" value="1"/>
</dbReference>